<evidence type="ECO:0000313" key="3">
    <source>
        <dbReference type="Proteomes" id="UP001190700"/>
    </source>
</evidence>
<feature type="domain" description="WRKY19-like zinc finger" evidence="1">
    <location>
        <begin position="47"/>
        <end position="70"/>
    </location>
</feature>
<name>A0AAE0BIC5_9CHLO</name>
<dbReference type="PANTHER" id="PTHR31827:SF1">
    <property type="entry name" value="EMB|CAB89363.1"/>
    <property type="match status" value="1"/>
</dbReference>
<reference evidence="2 3" key="1">
    <citation type="journal article" date="2015" name="Genome Biol. Evol.">
        <title>Comparative Genomics of a Bacterivorous Green Alga Reveals Evolutionary Causalities and Consequences of Phago-Mixotrophic Mode of Nutrition.</title>
        <authorList>
            <person name="Burns J.A."/>
            <person name="Paasch A."/>
            <person name="Narechania A."/>
            <person name="Kim E."/>
        </authorList>
    </citation>
    <scope>NUCLEOTIDE SEQUENCE [LARGE SCALE GENOMIC DNA]</scope>
    <source>
        <strain evidence="2 3">PLY_AMNH</strain>
    </source>
</reference>
<evidence type="ECO:0000313" key="2">
    <source>
        <dbReference type="EMBL" id="KAK3236390.1"/>
    </source>
</evidence>
<accession>A0AAE0BIC5</accession>
<organism evidence="2 3">
    <name type="scientific">Cymbomonas tetramitiformis</name>
    <dbReference type="NCBI Taxonomy" id="36881"/>
    <lineage>
        <taxon>Eukaryota</taxon>
        <taxon>Viridiplantae</taxon>
        <taxon>Chlorophyta</taxon>
        <taxon>Pyramimonadophyceae</taxon>
        <taxon>Pyramimonadales</taxon>
        <taxon>Pyramimonadaceae</taxon>
        <taxon>Cymbomonas</taxon>
    </lineage>
</organism>
<gene>
    <name evidence="2" type="ORF">CYMTET_53469</name>
</gene>
<dbReference type="PANTHER" id="PTHR31827">
    <property type="entry name" value="EMB|CAB89363.1"/>
    <property type="match status" value="1"/>
</dbReference>
<dbReference type="Proteomes" id="UP001190700">
    <property type="component" value="Unassembled WGS sequence"/>
</dbReference>
<protein>
    <recommendedName>
        <fullName evidence="1">WRKY19-like zinc finger domain-containing protein</fullName>
    </recommendedName>
</protein>
<dbReference type="AlphaFoldDB" id="A0AAE0BIC5"/>
<sequence>MLIRQAPSMESVQRLADTGGVGKKCLNDGCRKAAQGSTPYCKAHGGGKRCQDPKCKKSAQGSTLFCVAHGDPGRDSNSRAIYNRDDIRTFGALCT</sequence>
<proteinExistence type="predicted"/>
<keyword evidence="3" id="KW-1185">Reference proteome</keyword>
<dbReference type="EMBL" id="LGRX02035063">
    <property type="protein sequence ID" value="KAK3236390.1"/>
    <property type="molecule type" value="Genomic_DNA"/>
</dbReference>
<dbReference type="Pfam" id="PF24906">
    <property type="entry name" value="Zf_WRKY19"/>
    <property type="match status" value="1"/>
</dbReference>
<dbReference type="InterPro" id="IPR056866">
    <property type="entry name" value="Znf_WRKY19"/>
</dbReference>
<comment type="caution">
    <text evidence="2">The sequence shown here is derived from an EMBL/GenBank/DDBJ whole genome shotgun (WGS) entry which is preliminary data.</text>
</comment>
<evidence type="ECO:0000259" key="1">
    <source>
        <dbReference type="Pfam" id="PF24906"/>
    </source>
</evidence>